<evidence type="ECO:0000313" key="2">
    <source>
        <dbReference type="EMBL" id="XBS52651.1"/>
    </source>
</evidence>
<keyword evidence="1" id="KW-0732">Signal</keyword>
<gene>
    <name evidence="2" type="ORF">ABFV83_12460</name>
</gene>
<evidence type="ECO:0000256" key="1">
    <source>
        <dbReference type="SAM" id="SignalP"/>
    </source>
</evidence>
<protein>
    <recommendedName>
        <fullName evidence="3">Deacetylase PdaC domain-containing protein</fullName>
    </recommendedName>
</protein>
<organism evidence="2">
    <name type="scientific">Lacrimispora sp. BS-2</name>
    <dbReference type="NCBI Taxonomy" id="3151850"/>
    <lineage>
        <taxon>Bacteria</taxon>
        <taxon>Bacillati</taxon>
        <taxon>Bacillota</taxon>
        <taxon>Clostridia</taxon>
        <taxon>Lachnospirales</taxon>
        <taxon>Lachnospiraceae</taxon>
        <taxon>Lacrimispora</taxon>
    </lineage>
</organism>
<feature type="signal peptide" evidence="1">
    <location>
        <begin position="1"/>
        <end position="22"/>
    </location>
</feature>
<proteinExistence type="predicted"/>
<reference evidence="2" key="1">
    <citation type="submission" date="2024-06" db="EMBL/GenBank/DDBJ databases">
        <title>Lacrimispora cavernae sp. nov., a novel anaerobe isolated from bat guano pile inside a cave.</title>
        <authorList>
            <person name="Miller S.L."/>
            <person name="Lu N."/>
            <person name="King J."/>
            <person name="Sankaranarayanan K."/>
            <person name="Lawson P.A."/>
        </authorList>
    </citation>
    <scope>NUCLEOTIDE SEQUENCE</scope>
    <source>
        <strain evidence="2">BS-2</strain>
    </source>
</reference>
<accession>A0AAU7PM39</accession>
<dbReference type="RefSeq" id="WP_349944250.1">
    <property type="nucleotide sequence ID" value="NZ_CP157940.1"/>
</dbReference>
<dbReference type="Gene3D" id="3.30.565.40">
    <property type="entry name" value="Fervidobacterium nodosum Rt17-B1 like"/>
    <property type="match status" value="1"/>
</dbReference>
<evidence type="ECO:0008006" key="3">
    <source>
        <dbReference type="Google" id="ProtNLM"/>
    </source>
</evidence>
<sequence length="242" mass="27417">MNRALHVIIFSFLFTCLCSCSAESPEKHSQGIGNYNTVETVYTDNIDATNQKVSISYPQISNLKNIDVEQLINNSIESLALEILEQFTTLNEMEVNVTYTITHSTSDILSLYFVAESFHPAQAYPLIRISAATFSIESGDIIKLTKIIDINDDFINLFFNNFHLYSKYNSIEEENVVNEYVSGILSRESLLISDEGLNSEIHSFLTDDSLIISITVPHSMGSYVLYEAEYSKIKDFLRIDMN</sequence>
<dbReference type="EMBL" id="CP157940">
    <property type="protein sequence ID" value="XBS52651.1"/>
    <property type="molecule type" value="Genomic_DNA"/>
</dbReference>
<name>A0AAU7PM39_9FIRM</name>
<feature type="chain" id="PRO_5043829127" description="Deacetylase PdaC domain-containing protein" evidence="1">
    <location>
        <begin position="23"/>
        <end position="242"/>
    </location>
</feature>
<dbReference type="AlphaFoldDB" id="A0AAU7PM39"/>